<dbReference type="AlphaFoldDB" id="A0A3B1DIR9"/>
<dbReference type="EMBL" id="UOGL01000263">
    <property type="protein sequence ID" value="VAX38821.1"/>
    <property type="molecule type" value="Genomic_DNA"/>
</dbReference>
<reference evidence="2" key="1">
    <citation type="submission" date="2018-06" db="EMBL/GenBank/DDBJ databases">
        <authorList>
            <person name="Zhirakovskaya E."/>
        </authorList>
    </citation>
    <scope>NUCLEOTIDE SEQUENCE</scope>
</reference>
<organism evidence="2">
    <name type="scientific">hydrothermal vent metagenome</name>
    <dbReference type="NCBI Taxonomy" id="652676"/>
    <lineage>
        <taxon>unclassified sequences</taxon>
        <taxon>metagenomes</taxon>
        <taxon>ecological metagenomes</taxon>
    </lineage>
</organism>
<protein>
    <recommendedName>
        <fullName evidence="1">NodB homology domain-containing protein</fullName>
    </recommendedName>
</protein>
<dbReference type="GO" id="GO:0005975">
    <property type="term" value="P:carbohydrate metabolic process"/>
    <property type="evidence" value="ECO:0007669"/>
    <property type="project" value="InterPro"/>
</dbReference>
<dbReference type="GO" id="GO:0016810">
    <property type="term" value="F:hydrolase activity, acting on carbon-nitrogen (but not peptide) bonds"/>
    <property type="evidence" value="ECO:0007669"/>
    <property type="project" value="InterPro"/>
</dbReference>
<dbReference type="InterPro" id="IPR011330">
    <property type="entry name" value="Glyco_hydro/deAcase_b/a-brl"/>
</dbReference>
<gene>
    <name evidence="2" type="ORF">MNBD_PLANCTO02-123</name>
</gene>
<dbReference type="Pfam" id="PF01522">
    <property type="entry name" value="Polysacc_deac_1"/>
    <property type="match status" value="1"/>
</dbReference>
<dbReference type="SUPFAM" id="SSF88713">
    <property type="entry name" value="Glycoside hydrolase/deacetylase"/>
    <property type="match status" value="1"/>
</dbReference>
<evidence type="ECO:0000259" key="1">
    <source>
        <dbReference type="Pfam" id="PF01522"/>
    </source>
</evidence>
<accession>A0A3B1DIR9</accession>
<dbReference type="InterPro" id="IPR002509">
    <property type="entry name" value="NODB_dom"/>
</dbReference>
<feature type="non-terminal residue" evidence="2">
    <location>
        <position position="251"/>
    </location>
</feature>
<sequence>MTKINQYQTESKKDNALLERGVFTFSLDFELAWGTRGRPNAMHMPPFLDGTRKAVHGLLSLFEEHNVSATWATVGAMLLGSEKNQNCCEKHSWLSGKTFDDIPAGDATTCPHWYAEDLVQAIRACGVEQDIGCHTLTHGFVDPSPQGREPFRLELERSLKLFEEYGLGRPTSFIYPKAKMGHFDVLSELGFRSFRGPENKWFESLPGVKLPAALRLLDAKLAGKPKTEQPVYHEAGIWQIPSSQFYSPFFN</sequence>
<dbReference type="Gene3D" id="3.20.20.370">
    <property type="entry name" value="Glycoside hydrolase/deacetylase"/>
    <property type="match status" value="1"/>
</dbReference>
<evidence type="ECO:0000313" key="2">
    <source>
        <dbReference type="EMBL" id="VAX38821.1"/>
    </source>
</evidence>
<feature type="domain" description="NodB homology" evidence="1">
    <location>
        <begin position="49"/>
        <end position="180"/>
    </location>
</feature>
<proteinExistence type="predicted"/>
<name>A0A3B1DIR9_9ZZZZ</name>